<dbReference type="KEGG" id="ppso:QPJ95_17200"/>
<name>A0A9Y2P5U2_9RHOB</name>
<accession>A0A9Y2P5U2</accession>
<dbReference type="EMBL" id="CP127247">
    <property type="protein sequence ID" value="WIY24318.1"/>
    <property type="molecule type" value="Genomic_DNA"/>
</dbReference>
<evidence type="ECO:0000313" key="1">
    <source>
        <dbReference type="EMBL" id="WIY24318.1"/>
    </source>
</evidence>
<keyword evidence="2" id="KW-1185">Reference proteome</keyword>
<evidence type="ECO:0000313" key="2">
    <source>
        <dbReference type="Proteomes" id="UP001238334"/>
    </source>
</evidence>
<dbReference type="AlphaFoldDB" id="A0A9Y2P5U2"/>
<gene>
    <name evidence="1" type="ORF">QPJ95_17200</name>
</gene>
<dbReference type="RefSeq" id="WP_270919517.1">
    <property type="nucleotide sequence ID" value="NZ_CP127247.1"/>
</dbReference>
<organism evidence="1 2">
    <name type="scientific">Parasedimentitalea psychrophila</name>
    <dbReference type="NCBI Taxonomy" id="2997337"/>
    <lineage>
        <taxon>Bacteria</taxon>
        <taxon>Pseudomonadati</taxon>
        <taxon>Pseudomonadota</taxon>
        <taxon>Alphaproteobacteria</taxon>
        <taxon>Rhodobacterales</taxon>
        <taxon>Paracoccaceae</taxon>
        <taxon>Parasedimentitalea</taxon>
    </lineage>
</organism>
<sequence length="48" mass="5639">MKRLTPISESLKFKSQVQADVGYLEQQKREIAPQLSGEVKVHFYRMNE</sequence>
<reference evidence="1 2" key="1">
    <citation type="submission" date="2023-06" db="EMBL/GenBank/DDBJ databases">
        <title>Parasedimentitalea psychrophila sp. nov., a psychrophilic bacterium isolated from deep-sea sediment.</title>
        <authorList>
            <person name="Li A."/>
        </authorList>
    </citation>
    <scope>NUCLEOTIDE SEQUENCE [LARGE SCALE GENOMIC DNA]</scope>
    <source>
        <strain evidence="1 2">QS115</strain>
    </source>
</reference>
<protein>
    <submittedName>
        <fullName evidence="1">Uncharacterized protein</fullName>
    </submittedName>
</protein>
<proteinExistence type="predicted"/>
<dbReference type="Proteomes" id="UP001238334">
    <property type="component" value="Chromosome"/>
</dbReference>